<dbReference type="EMBL" id="LUCH01006170">
    <property type="protein sequence ID" value="KAF5397507.1"/>
    <property type="molecule type" value="Genomic_DNA"/>
</dbReference>
<sequence length="29" mass="3395">MDVPSKKGIISENESHGNERIFICSQRRY</sequence>
<dbReference type="AlphaFoldDB" id="A0A8J4WUF7"/>
<accession>A0A8J4WUF7</accession>
<organism evidence="1 2">
    <name type="scientific">Paragonimus heterotremus</name>
    <dbReference type="NCBI Taxonomy" id="100268"/>
    <lineage>
        <taxon>Eukaryota</taxon>
        <taxon>Metazoa</taxon>
        <taxon>Spiralia</taxon>
        <taxon>Lophotrochozoa</taxon>
        <taxon>Platyhelminthes</taxon>
        <taxon>Trematoda</taxon>
        <taxon>Digenea</taxon>
        <taxon>Plagiorchiida</taxon>
        <taxon>Troglotremata</taxon>
        <taxon>Troglotrematidae</taxon>
        <taxon>Paragonimus</taxon>
    </lineage>
</organism>
<name>A0A8J4WUF7_9TREM</name>
<evidence type="ECO:0000313" key="1">
    <source>
        <dbReference type="EMBL" id="KAF5397507.1"/>
    </source>
</evidence>
<evidence type="ECO:0000313" key="2">
    <source>
        <dbReference type="Proteomes" id="UP000748531"/>
    </source>
</evidence>
<keyword evidence="2" id="KW-1185">Reference proteome</keyword>
<proteinExistence type="predicted"/>
<protein>
    <submittedName>
        <fullName evidence="1">Uncharacterized protein</fullName>
    </submittedName>
</protein>
<reference evidence="1" key="1">
    <citation type="submission" date="2019-05" db="EMBL/GenBank/DDBJ databases">
        <title>Annotation for the trematode Paragonimus heterotremus.</title>
        <authorList>
            <person name="Choi Y.-J."/>
        </authorList>
    </citation>
    <scope>NUCLEOTIDE SEQUENCE</scope>
    <source>
        <strain evidence="1">LC</strain>
    </source>
</reference>
<dbReference type="Proteomes" id="UP000748531">
    <property type="component" value="Unassembled WGS sequence"/>
</dbReference>
<comment type="caution">
    <text evidence="1">The sequence shown here is derived from an EMBL/GenBank/DDBJ whole genome shotgun (WGS) entry which is preliminary data.</text>
</comment>
<gene>
    <name evidence="1" type="ORF">PHET_09641</name>
</gene>